<dbReference type="PANTHER" id="PTHR12558">
    <property type="entry name" value="CELL DIVISION CYCLE 16,23,27"/>
    <property type="match status" value="1"/>
</dbReference>
<dbReference type="STRING" id="79929.MTBMA_c09380"/>
<dbReference type="Proteomes" id="UP000000345">
    <property type="component" value="Chromosome"/>
</dbReference>
<keyword evidence="1" id="KW-0802">TPR repeat</keyword>
<name>D9PWD5_METTM</name>
<feature type="transmembrane region" description="Helical" evidence="2">
    <location>
        <begin position="366"/>
        <end position="384"/>
    </location>
</feature>
<dbReference type="PROSITE" id="PS50293">
    <property type="entry name" value="TPR_REGION"/>
    <property type="match status" value="1"/>
</dbReference>
<dbReference type="SMART" id="SM00028">
    <property type="entry name" value="TPR"/>
    <property type="match status" value="5"/>
</dbReference>
<dbReference type="AlphaFoldDB" id="D9PWD5"/>
<sequence>MKRVMLAVAEFLVGWGAPERALHIARRVTEADPENPAAWMLLSNINQNMGRYRDALKALERLTEISPHPRAWHKMGYIHSILGEDEERDACYRRALELYESSINENPSNATLWYGRGLILHQWGEDEGALKSFEKATAIDPLHAQSWVYMGFSLNKHGRYREALECFDRAIRLDAGNVPVWIGKAEAFEALGNQWASEKCLKIALDTANGVPIEEDLPESIYPYPFRALTVISYAFTAITLAQFILIIFRAEFAGTLVMGALTAAAIYILLKERPRSELLMVLGALIFTPFAFLYLSIRQLIKPEESGDRILAAVSLPILFGPLILLMALILPYLAQESSRVMYTLTMTWKTGDLHLLFEWALEHIDGFLSSILFVLGPCYLRVNGGHPRALRHSTIMICVLLTYIFILLLLPHII</sequence>
<dbReference type="Pfam" id="PF14559">
    <property type="entry name" value="TPR_19"/>
    <property type="match status" value="1"/>
</dbReference>
<dbReference type="SUPFAM" id="SSF48439">
    <property type="entry name" value="Protein prenylyltransferase"/>
    <property type="match status" value="1"/>
</dbReference>
<evidence type="ECO:0000313" key="4">
    <source>
        <dbReference type="Proteomes" id="UP000000345"/>
    </source>
</evidence>
<reference evidence="3 4" key="2">
    <citation type="journal article" date="2010" name="J. Bacteriol.">
        <title>Complete genome sequence of Methanothermobacter marburgensis, a methanoarchaeon model organism.</title>
        <authorList>
            <person name="Liesegang H."/>
            <person name="Kaster A.K."/>
            <person name="Wiezer A."/>
            <person name="Goenrich M."/>
            <person name="Wollherr A."/>
            <person name="Seedorf H."/>
            <person name="Gottschalk G."/>
            <person name="Thauer R.K."/>
        </authorList>
    </citation>
    <scope>NUCLEOTIDE SEQUENCE [LARGE SCALE GENOMIC DNA]</scope>
    <source>
        <strain evidence="4">ATCC BAA-927 / DSM 2133 / JCM 14651 / NBRC 100331 / OCM 82 / Marburg</strain>
    </source>
</reference>
<dbReference type="InterPro" id="IPR019734">
    <property type="entry name" value="TPR_rpt"/>
</dbReference>
<feature type="transmembrane region" description="Helical" evidence="2">
    <location>
        <begin position="396"/>
        <end position="415"/>
    </location>
</feature>
<dbReference type="InterPro" id="IPR011990">
    <property type="entry name" value="TPR-like_helical_dom_sf"/>
</dbReference>
<dbReference type="PaxDb" id="79929-MTBMA_c09380"/>
<proteinExistence type="predicted"/>
<dbReference type="HOGENOM" id="CLU_659908_0_0_2"/>
<keyword evidence="2" id="KW-1133">Transmembrane helix</keyword>
<feature type="repeat" description="TPR" evidence="1">
    <location>
        <begin position="144"/>
        <end position="177"/>
    </location>
</feature>
<protein>
    <submittedName>
        <fullName evidence="3">Tetratricopeptide repeat domain-containing protein</fullName>
    </submittedName>
</protein>
<keyword evidence="2" id="KW-0472">Membrane</keyword>
<feature type="transmembrane region" description="Helical" evidence="2">
    <location>
        <begin position="310"/>
        <end position="336"/>
    </location>
</feature>
<dbReference type="PROSITE" id="PS50005">
    <property type="entry name" value="TPR"/>
    <property type="match status" value="3"/>
</dbReference>
<dbReference type="EMBL" id="CP001710">
    <property type="protein sequence ID" value="ADL58533.1"/>
    <property type="molecule type" value="Genomic_DNA"/>
</dbReference>
<feature type="transmembrane region" description="Helical" evidence="2">
    <location>
        <begin position="253"/>
        <end position="271"/>
    </location>
</feature>
<dbReference type="KEGG" id="mmg:MTBMA_c09380"/>
<reference key="1">
    <citation type="submission" date="2009-08" db="EMBL/GenBank/DDBJ databases">
        <title>The genome sequence of Methanothermobacter marburgensis.</title>
        <authorList>
            <person name="Kaster A."/>
            <person name="Seedorf H."/>
            <person name="Goenrich M."/>
            <person name="Wiezer A."/>
            <person name="Liesegang H."/>
            <person name="Thauer R."/>
            <person name="Gottschalk G."/>
        </authorList>
    </citation>
    <scope>NUCLEOTIDE SEQUENCE</scope>
    <source>
        <strain>Marburg</strain>
    </source>
</reference>
<dbReference type="Pfam" id="PF13432">
    <property type="entry name" value="TPR_16"/>
    <property type="match status" value="2"/>
</dbReference>
<dbReference type="Gene3D" id="1.25.40.10">
    <property type="entry name" value="Tetratricopeptide repeat domain"/>
    <property type="match status" value="2"/>
</dbReference>
<feature type="transmembrane region" description="Helical" evidence="2">
    <location>
        <begin position="224"/>
        <end position="246"/>
    </location>
</feature>
<feature type="transmembrane region" description="Helical" evidence="2">
    <location>
        <begin position="277"/>
        <end position="298"/>
    </location>
</feature>
<accession>D9PWD5</accession>
<dbReference type="OrthoDB" id="66915at2157"/>
<feature type="repeat" description="TPR" evidence="1">
    <location>
        <begin position="110"/>
        <end position="143"/>
    </location>
</feature>
<evidence type="ECO:0000256" key="2">
    <source>
        <dbReference type="SAM" id="Phobius"/>
    </source>
</evidence>
<dbReference type="GeneID" id="43708057"/>
<evidence type="ECO:0000313" key="3">
    <source>
        <dbReference type="EMBL" id="ADL58533.1"/>
    </source>
</evidence>
<feature type="repeat" description="TPR" evidence="1">
    <location>
        <begin position="36"/>
        <end position="69"/>
    </location>
</feature>
<dbReference type="PANTHER" id="PTHR12558:SF13">
    <property type="entry name" value="CELL DIVISION CYCLE PROTEIN 27 HOMOLOG"/>
    <property type="match status" value="1"/>
</dbReference>
<gene>
    <name evidence="3" type="ordered locus">MTBMA_c09380</name>
</gene>
<evidence type="ECO:0000256" key="1">
    <source>
        <dbReference type="PROSITE-ProRule" id="PRU00339"/>
    </source>
</evidence>
<keyword evidence="2" id="KW-0812">Transmembrane</keyword>
<keyword evidence="4" id="KW-1185">Reference proteome</keyword>
<dbReference type="RefSeq" id="WP_013295757.1">
    <property type="nucleotide sequence ID" value="NC_014408.1"/>
</dbReference>
<organism evidence="3 4">
    <name type="scientific">Methanothermobacter marburgensis (strain ATCC BAA-927 / DSM 2133 / JCM 14651 / NBRC 100331 / OCM 82 / Marburg)</name>
    <name type="common">Methanobacterium thermoautotrophicum</name>
    <dbReference type="NCBI Taxonomy" id="79929"/>
    <lineage>
        <taxon>Archaea</taxon>
        <taxon>Methanobacteriati</taxon>
        <taxon>Methanobacteriota</taxon>
        <taxon>Methanomada group</taxon>
        <taxon>Methanobacteria</taxon>
        <taxon>Methanobacteriales</taxon>
        <taxon>Methanobacteriaceae</taxon>
        <taxon>Methanothermobacter</taxon>
    </lineage>
</organism>